<sequence length="282" mass="29932">MGSKVEYVDSTQMYATSYARNSKAVAVLWGVFTLCYAVICLVAFATPEWLGTTSSSGRIGVWTICNAIDAQSGIETCIGKLEDVTTIPGVALRSAAILVGLGTLLSLICVLALLLFFFCGTTSVFMICGWIQLFSAILIGAGVIVFPAGWDTSEVRLTCGSSAGQYALGDCSVRWALVLAVIGCLDGVILASLAFILATRHVRLRPDPGPGLPYKGEINGAFLNDAQSLSGSRKAINMQPVMLMQPSAGDADRYSEFSNRTGRSKASGYRGDYSSSVQNFQL</sequence>
<name>A0A8S1CL82_9INSE</name>
<dbReference type="Pfam" id="PF10242">
    <property type="entry name" value="L_HMGIC_fpl"/>
    <property type="match status" value="1"/>
</dbReference>
<keyword evidence="4 6" id="KW-0472">Membrane</keyword>
<evidence type="ECO:0000256" key="4">
    <source>
        <dbReference type="ARBA" id="ARBA00023136"/>
    </source>
</evidence>
<dbReference type="GO" id="GO:0005886">
    <property type="term" value="C:plasma membrane"/>
    <property type="evidence" value="ECO:0007669"/>
    <property type="project" value="TreeGrafter"/>
</dbReference>
<dbReference type="PANTHER" id="PTHR12489:SF1">
    <property type="entry name" value="LP10272P"/>
    <property type="match status" value="1"/>
</dbReference>
<dbReference type="EMBL" id="CADEPI010000051">
    <property type="protein sequence ID" value="CAB3370234.1"/>
    <property type="molecule type" value="Genomic_DNA"/>
</dbReference>
<evidence type="ECO:0000256" key="3">
    <source>
        <dbReference type="ARBA" id="ARBA00022989"/>
    </source>
</evidence>
<evidence type="ECO:0000256" key="5">
    <source>
        <dbReference type="SAM" id="MobiDB-lite"/>
    </source>
</evidence>
<organism evidence="7 8">
    <name type="scientific">Cloeon dipterum</name>
    <dbReference type="NCBI Taxonomy" id="197152"/>
    <lineage>
        <taxon>Eukaryota</taxon>
        <taxon>Metazoa</taxon>
        <taxon>Ecdysozoa</taxon>
        <taxon>Arthropoda</taxon>
        <taxon>Hexapoda</taxon>
        <taxon>Insecta</taxon>
        <taxon>Pterygota</taxon>
        <taxon>Palaeoptera</taxon>
        <taxon>Ephemeroptera</taxon>
        <taxon>Pisciforma</taxon>
        <taxon>Baetidae</taxon>
        <taxon>Cloeon</taxon>
    </lineage>
</organism>
<evidence type="ECO:0000313" key="7">
    <source>
        <dbReference type="EMBL" id="CAB3370234.1"/>
    </source>
</evidence>
<evidence type="ECO:0000256" key="2">
    <source>
        <dbReference type="ARBA" id="ARBA00022692"/>
    </source>
</evidence>
<keyword evidence="8" id="KW-1185">Reference proteome</keyword>
<evidence type="ECO:0000256" key="1">
    <source>
        <dbReference type="ARBA" id="ARBA00004141"/>
    </source>
</evidence>
<comment type="subcellular location">
    <subcellularLocation>
        <location evidence="1">Membrane</location>
        <topology evidence="1">Multi-pass membrane protein</topology>
    </subcellularLocation>
</comment>
<keyword evidence="2 6" id="KW-0812">Transmembrane</keyword>
<feature type="compositionally biased region" description="Polar residues" evidence="5">
    <location>
        <begin position="273"/>
        <end position="282"/>
    </location>
</feature>
<comment type="caution">
    <text evidence="7">The sequence shown here is derived from an EMBL/GenBank/DDBJ whole genome shotgun (WGS) entry which is preliminary data.</text>
</comment>
<dbReference type="OrthoDB" id="5873721at2759"/>
<dbReference type="AlphaFoldDB" id="A0A8S1CL82"/>
<evidence type="ECO:0000256" key="6">
    <source>
        <dbReference type="SAM" id="Phobius"/>
    </source>
</evidence>
<dbReference type="Proteomes" id="UP000494165">
    <property type="component" value="Unassembled WGS sequence"/>
</dbReference>
<accession>A0A8S1CL82</accession>
<evidence type="ECO:0008006" key="9">
    <source>
        <dbReference type="Google" id="ProtNLM"/>
    </source>
</evidence>
<keyword evidence="3 6" id="KW-1133">Transmembrane helix</keyword>
<feature type="transmembrane region" description="Helical" evidence="6">
    <location>
        <begin position="24"/>
        <end position="45"/>
    </location>
</feature>
<dbReference type="InterPro" id="IPR019372">
    <property type="entry name" value="LHFPL"/>
</dbReference>
<reference evidence="7 8" key="1">
    <citation type="submission" date="2020-04" db="EMBL/GenBank/DDBJ databases">
        <authorList>
            <person name="Alioto T."/>
            <person name="Alioto T."/>
            <person name="Gomez Garrido J."/>
        </authorList>
    </citation>
    <scope>NUCLEOTIDE SEQUENCE [LARGE SCALE GENOMIC DNA]</scope>
</reference>
<feature type="transmembrane region" description="Helical" evidence="6">
    <location>
        <begin position="95"/>
        <end position="117"/>
    </location>
</feature>
<gene>
    <name evidence="7" type="ORF">CLODIP_2_CD00245</name>
</gene>
<dbReference type="GO" id="GO:0007605">
    <property type="term" value="P:sensory perception of sound"/>
    <property type="evidence" value="ECO:0007669"/>
    <property type="project" value="TreeGrafter"/>
</dbReference>
<feature type="region of interest" description="Disordered" evidence="5">
    <location>
        <begin position="249"/>
        <end position="282"/>
    </location>
</feature>
<protein>
    <recommendedName>
        <fullName evidence="9">LHFPL tetraspan subfamily member 3 protein</fullName>
    </recommendedName>
</protein>
<evidence type="ECO:0000313" key="8">
    <source>
        <dbReference type="Proteomes" id="UP000494165"/>
    </source>
</evidence>
<dbReference type="PANTHER" id="PTHR12489">
    <property type="entry name" value="LIPOMA HMGIC FUSION PARTNER-LIKE PROTEIN"/>
    <property type="match status" value="1"/>
</dbReference>
<proteinExistence type="predicted"/>
<feature type="transmembrane region" description="Helical" evidence="6">
    <location>
        <begin position="124"/>
        <end position="146"/>
    </location>
</feature>
<feature type="transmembrane region" description="Helical" evidence="6">
    <location>
        <begin position="175"/>
        <end position="198"/>
    </location>
</feature>